<dbReference type="AlphaFoldDB" id="A0A1M7SIE3"/>
<dbReference type="PRINTS" id="PR00455">
    <property type="entry name" value="HTHTETR"/>
</dbReference>
<dbReference type="SUPFAM" id="SSF46689">
    <property type="entry name" value="Homeodomain-like"/>
    <property type="match status" value="1"/>
</dbReference>
<dbReference type="Pfam" id="PF00440">
    <property type="entry name" value="TetR_N"/>
    <property type="match status" value="1"/>
</dbReference>
<dbReference type="PANTHER" id="PTHR43479">
    <property type="entry name" value="ACREF/ENVCD OPERON REPRESSOR-RELATED"/>
    <property type="match status" value="1"/>
</dbReference>
<proteinExistence type="predicted"/>
<evidence type="ECO:0000313" key="5">
    <source>
        <dbReference type="Proteomes" id="UP000184010"/>
    </source>
</evidence>
<dbReference type="PANTHER" id="PTHR43479:SF22">
    <property type="entry name" value="TRANSCRIPTIONAL REGULATOR, TETR FAMILY"/>
    <property type="match status" value="1"/>
</dbReference>
<accession>A0A1M7SIE3</accession>
<feature type="DNA-binding region" description="H-T-H motif" evidence="2">
    <location>
        <begin position="25"/>
        <end position="44"/>
    </location>
</feature>
<name>A0A1M7SIE3_9FIRM</name>
<evidence type="ECO:0000313" key="4">
    <source>
        <dbReference type="EMBL" id="SHN58200.1"/>
    </source>
</evidence>
<dbReference type="PROSITE" id="PS50977">
    <property type="entry name" value="HTH_TETR_2"/>
    <property type="match status" value="1"/>
</dbReference>
<dbReference type="GO" id="GO:0003677">
    <property type="term" value="F:DNA binding"/>
    <property type="evidence" value="ECO:0007669"/>
    <property type="project" value="UniProtKB-UniRule"/>
</dbReference>
<dbReference type="Gene3D" id="1.10.357.10">
    <property type="entry name" value="Tetracycline Repressor, domain 2"/>
    <property type="match status" value="1"/>
</dbReference>
<organism evidence="4 5">
    <name type="scientific">Desulfitobacterium chlororespirans DSM 11544</name>
    <dbReference type="NCBI Taxonomy" id="1121395"/>
    <lineage>
        <taxon>Bacteria</taxon>
        <taxon>Bacillati</taxon>
        <taxon>Bacillota</taxon>
        <taxon>Clostridia</taxon>
        <taxon>Eubacteriales</taxon>
        <taxon>Desulfitobacteriaceae</taxon>
        <taxon>Desulfitobacterium</taxon>
    </lineage>
</organism>
<dbReference type="EMBL" id="FRDN01000004">
    <property type="protein sequence ID" value="SHN58200.1"/>
    <property type="molecule type" value="Genomic_DNA"/>
</dbReference>
<sequence length="304" mass="34843">MDSKRKLILETAAKFFSSNGFHATSVQDIAKDCNVSKASIYQLFDSKEDILLQLLQYKRDQIIQGAALSAAFDSLAPQEQLIEKIVMEFEGFHQDSDFMSILMHSDQSIRNHQVKHLIDETQWIMLHWHKESLSAAYGPKTDAYLWELSLTFQGIVKEFFAFLENRKEIRPDYRSIASFIAGTMDAIIEHGNYQDAVLPEDIILELNNTAPAAGPSLIEEWEKATADLKRMIEATIPQPGRKDLIATISLIDEEKRQDEPRGFLIEALFVYLTKHPELKESALHLEQIFLRQLKIKGEARDGYR</sequence>
<dbReference type="InterPro" id="IPR009057">
    <property type="entry name" value="Homeodomain-like_sf"/>
</dbReference>
<keyword evidence="1 2" id="KW-0238">DNA-binding</keyword>
<dbReference type="InterPro" id="IPR050624">
    <property type="entry name" value="HTH-type_Tx_Regulator"/>
</dbReference>
<feature type="domain" description="HTH tetR-type" evidence="3">
    <location>
        <begin position="2"/>
        <end position="62"/>
    </location>
</feature>
<gene>
    <name evidence="4" type="ORF">SAMN02745215_00900</name>
</gene>
<evidence type="ECO:0000256" key="1">
    <source>
        <dbReference type="ARBA" id="ARBA00023125"/>
    </source>
</evidence>
<dbReference type="Proteomes" id="UP000184010">
    <property type="component" value="Unassembled WGS sequence"/>
</dbReference>
<evidence type="ECO:0000256" key="2">
    <source>
        <dbReference type="PROSITE-ProRule" id="PRU00335"/>
    </source>
</evidence>
<dbReference type="STRING" id="1121395.SAMN02745215_00900"/>
<keyword evidence="5" id="KW-1185">Reference proteome</keyword>
<dbReference type="InterPro" id="IPR001647">
    <property type="entry name" value="HTH_TetR"/>
</dbReference>
<protein>
    <submittedName>
        <fullName evidence="4">Transcriptional regulator, TetR family</fullName>
    </submittedName>
</protein>
<reference evidence="5" key="1">
    <citation type="submission" date="2016-12" db="EMBL/GenBank/DDBJ databases">
        <authorList>
            <person name="Varghese N."/>
            <person name="Submissions S."/>
        </authorList>
    </citation>
    <scope>NUCLEOTIDE SEQUENCE [LARGE SCALE GENOMIC DNA]</scope>
    <source>
        <strain evidence="5">DSM 11544</strain>
    </source>
</reference>
<evidence type="ECO:0000259" key="3">
    <source>
        <dbReference type="PROSITE" id="PS50977"/>
    </source>
</evidence>
<dbReference type="RefSeq" id="WP_072771460.1">
    <property type="nucleotide sequence ID" value="NZ_FRDN01000004.1"/>
</dbReference>